<dbReference type="InterPro" id="IPR005467">
    <property type="entry name" value="His_kinase_dom"/>
</dbReference>
<dbReference type="InterPro" id="IPR036890">
    <property type="entry name" value="HATPase_C_sf"/>
</dbReference>
<dbReference type="Pfam" id="PF00672">
    <property type="entry name" value="HAMP"/>
    <property type="match status" value="1"/>
</dbReference>
<evidence type="ECO:0000256" key="3">
    <source>
        <dbReference type="ARBA" id="ARBA00012438"/>
    </source>
</evidence>
<dbReference type="Gene3D" id="3.30.565.10">
    <property type="entry name" value="Histidine kinase-like ATPase, C-terminal domain"/>
    <property type="match status" value="1"/>
</dbReference>
<evidence type="ECO:0000259" key="13">
    <source>
        <dbReference type="PROSITE" id="PS50109"/>
    </source>
</evidence>
<evidence type="ECO:0000256" key="9">
    <source>
        <dbReference type="ARBA" id="ARBA00023012"/>
    </source>
</evidence>
<comment type="catalytic activity">
    <reaction evidence="1">
        <text>ATP + protein L-histidine = ADP + protein N-phospho-L-histidine.</text>
        <dbReference type="EC" id="2.7.13.3"/>
    </reaction>
</comment>
<dbReference type="GO" id="GO:0000155">
    <property type="term" value="F:phosphorelay sensor kinase activity"/>
    <property type="evidence" value="ECO:0007669"/>
    <property type="project" value="InterPro"/>
</dbReference>
<dbReference type="SMART" id="SM00304">
    <property type="entry name" value="HAMP"/>
    <property type="match status" value="1"/>
</dbReference>
<dbReference type="InterPro" id="IPR003594">
    <property type="entry name" value="HATPase_dom"/>
</dbReference>
<dbReference type="RefSeq" id="WP_193927391.1">
    <property type="nucleotide sequence ID" value="NZ_JADEYC010000009.1"/>
</dbReference>
<feature type="region of interest" description="Disordered" evidence="11">
    <location>
        <begin position="448"/>
        <end position="496"/>
    </location>
</feature>
<keyword evidence="6 12" id="KW-0812">Transmembrane</keyword>
<keyword evidence="8 12" id="KW-1133">Transmembrane helix</keyword>
<dbReference type="CDD" id="cd00082">
    <property type="entry name" value="HisKA"/>
    <property type="match status" value="1"/>
</dbReference>
<dbReference type="AlphaFoldDB" id="A0A929B687"/>
<keyword evidence="10 12" id="KW-0472">Membrane</keyword>
<dbReference type="Gene3D" id="1.10.287.130">
    <property type="match status" value="1"/>
</dbReference>
<dbReference type="SUPFAM" id="SSF47384">
    <property type="entry name" value="Homodimeric domain of signal transducing histidine kinase"/>
    <property type="match status" value="1"/>
</dbReference>
<dbReference type="Proteomes" id="UP000598360">
    <property type="component" value="Unassembled WGS sequence"/>
</dbReference>
<protein>
    <recommendedName>
        <fullName evidence="3">histidine kinase</fullName>
        <ecNumber evidence="3">2.7.13.3</ecNumber>
    </recommendedName>
</protein>
<dbReference type="PRINTS" id="PR00344">
    <property type="entry name" value="BCTRLSENSOR"/>
</dbReference>
<comment type="subcellular location">
    <subcellularLocation>
        <location evidence="2">Cell membrane</location>
    </subcellularLocation>
</comment>
<feature type="region of interest" description="Disordered" evidence="11">
    <location>
        <begin position="1"/>
        <end position="20"/>
    </location>
</feature>
<keyword evidence="4" id="KW-0597">Phosphoprotein</keyword>
<keyword evidence="9" id="KW-0902">Two-component regulatory system</keyword>
<dbReference type="Pfam" id="PF00512">
    <property type="entry name" value="HisKA"/>
    <property type="match status" value="1"/>
</dbReference>
<feature type="compositionally biased region" description="Acidic residues" evidence="11">
    <location>
        <begin position="486"/>
        <end position="496"/>
    </location>
</feature>
<feature type="domain" description="Histidine kinase" evidence="13">
    <location>
        <begin position="253"/>
        <end position="469"/>
    </location>
</feature>
<evidence type="ECO:0000256" key="7">
    <source>
        <dbReference type="ARBA" id="ARBA00022777"/>
    </source>
</evidence>
<dbReference type="CDD" id="cd06225">
    <property type="entry name" value="HAMP"/>
    <property type="match status" value="1"/>
</dbReference>
<dbReference type="EMBL" id="JADEYC010000009">
    <property type="protein sequence ID" value="MBE9373939.1"/>
    <property type="molecule type" value="Genomic_DNA"/>
</dbReference>
<dbReference type="InterPro" id="IPR004358">
    <property type="entry name" value="Sig_transdc_His_kin-like_C"/>
</dbReference>
<evidence type="ECO:0000256" key="8">
    <source>
        <dbReference type="ARBA" id="ARBA00022989"/>
    </source>
</evidence>
<dbReference type="PANTHER" id="PTHR45436">
    <property type="entry name" value="SENSOR HISTIDINE KINASE YKOH"/>
    <property type="match status" value="1"/>
</dbReference>
<evidence type="ECO:0000259" key="14">
    <source>
        <dbReference type="PROSITE" id="PS50885"/>
    </source>
</evidence>
<evidence type="ECO:0000256" key="5">
    <source>
        <dbReference type="ARBA" id="ARBA00022679"/>
    </source>
</evidence>
<dbReference type="InterPro" id="IPR050428">
    <property type="entry name" value="TCS_sensor_his_kinase"/>
</dbReference>
<sequence>MNLPAPPPPDAPADRPKESRFQRVPLRNRVTWLAAICVAGAVALVSVAAFLTVNDSLYQQVDDDLTDRAVDAAQGPLVQTPDLQQVPVAFYAAANFKISVVSADGSEIGPIDRPPSSYLELSVAKGEVPRSLRTDQRTNSRVVAVPTGEDAALVMSTSLRPTQQTLAQLSVVLVVMGGAGILLAAAAGTAVARAGLRPVQRLTAATERVARTGDLRPIPVSGDDELARLTTSFNGMLSALAESQERQRRLVADAGHELRTPLTSLRTNLELLMASARPDAPTLSDEDRAEMFADVQGQVNELSALVGDLVELAREDTPQAVHEPLELVDVVERALSRAQRRSPRITFDVRVRSWEMLGDATALERAVLNLLDNAAKWSPDSATVRVDLHPDQDGFAVLEVADAGPGISQADLPYVFERFYRSSDARTLPGSGLGLSIVKQVAERHGGTVWAGPAPEGGALLHMSLPGQQPGAAAEDEQDGTAGPSEQDEDAETEQQ</sequence>
<keyword evidence="5" id="KW-0808">Transferase</keyword>
<gene>
    <name evidence="15" type="ORF">IQ251_05700</name>
</gene>
<dbReference type="InterPro" id="IPR003660">
    <property type="entry name" value="HAMP_dom"/>
</dbReference>
<reference evidence="15" key="1">
    <citation type="submission" date="2020-10" db="EMBL/GenBank/DDBJ databases">
        <title>Diversity and distribution of actinomycetes associated with coral in the coast of Hainan.</title>
        <authorList>
            <person name="Li F."/>
        </authorList>
    </citation>
    <scope>NUCLEOTIDE SEQUENCE</scope>
    <source>
        <strain evidence="15">HNM0983</strain>
    </source>
</reference>
<dbReference type="SUPFAM" id="SSF55874">
    <property type="entry name" value="ATPase domain of HSP90 chaperone/DNA topoisomerase II/histidine kinase"/>
    <property type="match status" value="1"/>
</dbReference>
<dbReference type="InterPro" id="IPR036097">
    <property type="entry name" value="HisK_dim/P_sf"/>
</dbReference>
<evidence type="ECO:0000313" key="16">
    <source>
        <dbReference type="Proteomes" id="UP000598360"/>
    </source>
</evidence>
<dbReference type="PROSITE" id="PS50885">
    <property type="entry name" value="HAMP"/>
    <property type="match status" value="1"/>
</dbReference>
<dbReference type="Pfam" id="PF02518">
    <property type="entry name" value="HATPase_c"/>
    <property type="match status" value="1"/>
</dbReference>
<evidence type="ECO:0000313" key="15">
    <source>
        <dbReference type="EMBL" id="MBE9373939.1"/>
    </source>
</evidence>
<evidence type="ECO:0000256" key="2">
    <source>
        <dbReference type="ARBA" id="ARBA00004236"/>
    </source>
</evidence>
<name>A0A929B687_9PSEU</name>
<evidence type="ECO:0000256" key="4">
    <source>
        <dbReference type="ARBA" id="ARBA00022553"/>
    </source>
</evidence>
<evidence type="ECO:0000256" key="10">
    <source>
        <dbReference type="ARBA" id="ARBA00023136"/>
    </source>
</evidence>
<comment type="caution">
    <text evidence="15">The sequence shown here is derived from an EMBL/GenBank/DDBJ whole genome shotgun (WGS) entry which is preliminary data.</text>
</comment>
<dbReference type="InterPro" id="IPR003661">
    <property type="entry name" value="HisK_dim/P_dom"/>
</dbReference>
<dbReference type="CDD" id="cd00075">
    <property type="entry name" value="HATPase"/>
    <property type="match status" value="1"/>
</dbReference>
<feature type="compositionally biased region" description="Pro residues" evidence="11">
    <location>
        <begin position="1"/>
        <end position="11"/>
    </location>
</feature>
<organism evidence="15 16">
    <name type="scientific">Saccharopolyspora montiporae</name>
    <dbReference type="NCBI Taxonomy" id="2781240"/>
    <lineage>
        <taxon>Bacteria</taxon>
        <taxon>Bacillati</taxon>
        <taxon>Actinomycetota</taxon>
        <taxon>Actinomycetes</taxon>
        <taxon>Pseudonocardiales</taxon>
        <taxon>Pseudonocardiaceae</taxon>
        <taxon>Saccharopolyspora</taxon>
    </lineage>
</organism>
<evidence type="ECO:0000256" key="12">
    <source>
        <dbReference type="SAM" id="Phobius"/>
    </source>
</evidence>
<feature type="transmembrane region" description="Helical" evidence="12">
    <location>
        <begin position="166"/>
        <end position="192"/>
    </location>
</feature>
<dbReference type="SUPFAM" id="SSF158472">
    <property type="entry name" value="HAMP domain-like"/>
    <property type="match status" value="1"/>
</dbReference>
<dbReference type="GO" id="GO:0005886">
    <property type="term" value="C:plasma membrane"/>
    <property type="evidence" value="ECO:0007669"/>
    <property type="project" value="UniProtKB-SubCell"/>
</dbReference>
<dbReference type="PANTHER" id="PTHR45436:SF5">
    <property type="entry name" value="SENSOR HISTIDINE KINASE TRCS"/>
    <property type="match status" value="1"/>
</dbReference>
<proteinExistence type="predicted"/>
<dbReference type="SMART" id="SM00388">
    <property type="entry name" value="HisKA"/>
    <property type="match status" value="1"/>
</dbReference>
<evidence type="ECO:0000256" key="6">
    <source>
        <dbReference type="ARBA" id="ARBA00022692"/>
    </source>
</evidence>
<keyword evidence="16" id="KW-1185">Reference proteome</keyword>
<keyword evidence="7 15" id="KW-0418">Kinase</keyword>
<feature type="transmembrane region" description="Helical" evidence="12">
    <location>
        <begin position="30"/>
        <end position="53"/>
    </location>
</feature>
<dbReference type="SMART" id="SM00387">
    <property type="entry name" value="HATPase_c"/>
    <property type="match status" value="1"/>
</dbReference>
<accession>A0A929B687</accession>
<dbReference type="PROSITE" id="PS50109">
    <property type="entry name" value="HIS_KIN"/>
    <property type="match status" value="1"/>
</dbReference>
<evidence type="ECO:0000256" key="11">
    <source>
        <dbReference type="SAM" id="MobiDB-lite"/>
    </source>
</evidence>
<feature type="domain" description="HAMP" evidence="14">
    <location>
        <begin position="193"/>
        <end position="245"/>
    </location>
</feature>
<evidence type="ECO:0000256" key="1">
    <source>
        <dbReference type="ARBA" id="ARBA00000085"/>
    </source>
</evidence>
<dbReference type="Gene3D" id="6.10.340.10">
    <property type="match status" value="1"/>
</dbReference>
<dbReference type="EC" id="2.7.13.3" evidence="3"/>